<dbReference type="GO" id="GO:0061630">
    <property type="term" value="F:ubiquitin protein ligase activity"/>
    <property type="evidence" value="ECO:0007669"/>
    <property type="project" value="UniProtKB-EC"/>
</dbReference>
<dbReference type="PANTHER" id="PTHR45700:SF3">
    <property type="entry name" value="UBIQUITIN-PROTEIN LIGASE E3B"/>
    <property type="match status" value="1"/>
</dbReference>
<evidence type="ECO:0000256" key="4">
    <source>
        <dbReference type="ARBA" id="ARBA00022786"/>
    </source>
</evidence>
<dbReference type="AlphaFoldDB" id="A0AAV4B4H8"/>
<reference evidence="7 8" key="1">
    <citation type="journal article" date="2021" name="Elife">
        <title>Chloroplast acquisition without the gene transfer in kleptoplastic sea slugs, Plakobranchus ocellatus.</title>
        <authorList>
            <person name="Maeda T."/>
            <person name="Takahashi S."/>
            <person name="Yoshida T."/>
            <person name="Shimamura S."/>
            <person name="Takaki Y."/>
            <person name="Nagai Y."/>
            <person name="Toyoda A."/>
            <person name="Suzuki Y."/>
            <person name="Arimoto A."/>
            <person name="Ishii H."/>
            <person name="Satoh N."/>
            <person name="Nishiyama T."/>
            <person name="Hasebe M."/>
            <person name="Maruyama T."/>
            <person name="Minagawa J."/>
            <person name="Obokata J."/>
            <person name="Shigenobu S."/>
        </authorList>
    </citation>
    <scope>NUCLEOTIDE SEQUENCE [LARGE SCALE GENOMIC DNA]</scope>
</reference>
<dbReference type="GO" id="GO:0006511">
    <property type="term" value="P:ubiquitin-dependent protein catabolic process"/>
    <property type="evidence" value="ECO:0007669"/>
    <property type="project" value="TreeGrafter"/>
</dbReference>
<keyword evidence="8" id="KW-1185">Reference proteome</keyword>
<proteinExistence type="predicted"/>
<dbReference type="EMBL" id="BLXT01004499">
    <property type="protein sequence ID" value="GFO13726.1"/>
    <property type="molecule type" value="Genomic_DNA"/>
</dbReference>
<evidence type="ECO:0000313" key="7">
    <source>
        <dbReference type="EMBL" id="GFO13726.1"/>
    </source>
</evidence>
<evidence type="ECO:0000256" key="2">
    <source>
        <dbReference type="ARBA" id="ARBA00012485"/>
    </source>
</evidence>
<evidence type="ECO:0000259" key="6">
    <source>
        <dbReference type="PROSITE" id="PS50237"/>
    </source>
</evidence>
<dbReference type="EC" id="2.3.2.26" evidence="2"/>
<dbReference type="Gene3D" id="3.30.2410.10">
    <property type="entry name" value="Hect, E3 ligase catalytic domain"/>
    <property type="match status" value="1"/>
</dbReference>
<dbReference type="GO" id="GO:0000209">
    <property type="term" value="P:protein polyubiquitination"/>
    <property type="evidence" value="ECO:0007669"/>
    <property type="project" value="InterPro"/>
</dbReference>
<feature type="domain" description="HECT" evidence="6">
    <location>
        <begin position="23"/>
        <end position="117"/>
    </location>
</feature>
<name>A0AAV4B4H8_9GAST</name>
<accession>A0AAV4B4H8</accession>
<comment type="caution">
    <text evidence="7">The sequence shown here is derived from an EMBL/GenBank/DDBJ whole genome shotgun (WGS) entry which is preliminary data.</text>
</comment>
<keyword evidence="3" id="KW-0808">Transferase</keyword>
<keyword evidence="7" id="KW-0436">Ligase</keyword>
<evidence type="ECO:0000256" key="1">
    <source>
        <dbReference type="ARBA" id="ARBA00000885"/>
    </source>
</evidence>
<dbReference type="PROSITE" id="PS50237">
    <property type="entry name" value="HECT"/>
    <property type="match status" value="1"/>
</dbReference>
<dbReference type="SUPFAM" id="SSF56204">
    <property type="entry name" value="Hect, E3 ligase catalytic domain"/>
    <property type="match status" value="1"/>
</dbReference>
<protein>
    <recommendedName>
        <fullName evidence="2">HECT-type E3 ubiquitin transferase</fullName>
        <ecNumber evidence="2">2.3.2.26</ecNumber>
    </recommendedName>
</protein>
<evidence type="ECO:0000313" key="8">
    <source>
        <dbReference type="Proteomes" id="UP000735302"/>
    </source>
</evidence>
<dbReference type="GO" id="GO:0016874">
    <property type="term" value="F:ligase activity"/>
    <property type="evidence" value="ECO:0007669"/>
    <property type="project" value="UniProtKB-KW"/>
</dbReference>
<sequence>MQTSSKKYSPTWEKISTKEVKEQFVTSCSKPPLLGFAHMEPPFSIRCVEVSDDQDTGDTVGSILKGFFSIKKKDAGGRLPTSSTCFNLLKLPNYSKKSILKDKLRYAIYSHSGFEIS</sequence>
<dbReference type="InterPro" id="IPR035983">
    <property type="entry name" value="Hect_E3_ubiquitin_ligase"/>
</dbReference>
<dbReference type="InterPro" id="IPR000569">
    <property type="entry name" value="HECT_dom"/>
</dbReference>
<dbReference type="PANTHER" id="PTHR45700">
    <property type="entry name" value="UBIQUITIN-PROTEIN LIGASE E3C"/>
    <property type="match status" value="1"/>
</dbReference>
<dbReference type="Proteomes" id="UP000735302">
    <property type="component" value="Unassembled WGS sequence"/>
</dbReference>
<dbReference type="Pfam" id="PF00632">
    <property type="entry name" value="HECT"/>
    <property type="match status" value="1"/>
</dbReference>
<feature type="active site" description="Glycyl thioester intermediate" evidence="5">
    <location>
        <position position="85"/>
    </location>
</feature>
<dbReference type="InterPro" id="IPR044611">
    <property type="entry name" value="E3A/B/C-like"/>
</dbReference>
<evidence type="ECO:0000256" key="3">
    <source>
        <dbReference type="ARBA" id="ARBA00022679"/>
    </source>
</evidence>
<keyword evidence="4 5" id="KW-0833">Ubl conjugation pathway</keyword>
<comment type="catalytic activity">
    <reaction evidence="1">
        <text>S-ubiquitinyl-[E2 ubiquitin-conjugating enzyme]-L-cysteine + [acceptor protein]-L-lysine = [E2 ubiquitin-conjugating enzyme]-L-cysteine + N(6)-ubiquitinyl-[acceptor protein]-L-lysine.</text>
        <dbReference type="EC" id="2.3.2.26"/>
    </reaction>
</comment>
<organism evidence="7 8">
    <name type="scientific">Plakobranchus ocellatus</name>
    <dbReference type="NCBI Taxonomy" id="259542"/>
    <lineage>
        <taxon>Eukaryota</taxon>
        <taxon>Metazoa</taxon>
        <taxon>Spiralia</taxon>
        <taxon>Lophotrochozoa</taxon>
        <taxon>Mollusca</taxon>
        <taxon>Gastropoda</taxon>
        <taxon>Heterobranchia</taxon>
        <taxon>Euthyneura</taxon>
        <taxon>Panpulmonata</taxon>
        <taxon>Sacoglossa</taxon>
        <taxon>Placobranchoidea</taxon>
        <taxon>Plakobranchidae</taxon>
        <taxon>Plakobranchus</taxon>
    </lineage>
</organism>
<gene>
    <name evidence="7" type="ORF">PoB_004023100</name>
</gene>
<evidence type="ECO:0000256" key="5">
    <source>
        <dbReference type="PROSITE-ProRule" id="PRU00104"/>
    </source>
</evidence>